<evidence type="ECO:0000313" key="2">
    <source>
        <dbReference type="Proteomes" id="UP000053477"/>
    </source>
</evidence>
<dbReference type="SUPFAM" id="SSF52047">
    <property type="entry name" value="RNI-like"/>
    <property type="match status" value="1"/>
</dbReference>
<protein>
    <recommendedName>
        <fullName evidence="3">F-box domain-containing protein</fullName>
    </recommendedName>
</protein>
<dbReference type="Gene3D" id="3.80.10.10">
    <property type="entry name" value="Ribonuclease Inhibitor"/>
    <property type="match status" value="1"/>
</dbReference>
<evidence type="ECO:0008006" key="3">
    <source>
        <dbReference type="Google" id="ProtNLM"/>
    </source>
</evidence>
<reference evidence="1 2" key="1">
    <citation type="submission" date="2015-04" db="EMBL/GenBank/DDBJ databases">
        <title>Complete genome sequence of Schizopora paradoxa KUC8140, a cosmopolitan wood degrader in East Asia.</title>
        <authorList>
            <consortium name="DOE Joint Genome Institute"/>
            <person name="Min B."/>
            <person name="Park H."/>
            <person name="Jang Y."/>
            <person name="Kim J.-J."/>
            <person name="Kim K.H."/>
            <person name="Pangilinan J."/>
            <person name="Lipzen A."/>
            <person name="Riley R."/>
            <person name="Grigoriev I.V."/>
            <person name="Spatafora J.W."/>
            <person name="Choi I.-G."/>
        </authorList>
    </citation>
    <scope>NUCLEOTIDE SEQUENCE [LARGE SCALE GENOMIC DNA]</scope>
    <source>
        <strain evidence="1 2">KUC8140</strain>
    </source>
</reference>
<proteinExistence type="predicted"/>
<dbReference type="OrthoDB" id="2269034at2759"/>
<dbReference type="EMBL" id="KQ085884">
    <property type="protein sequence ID" value="KLO19950.1"/>
    <property type="molecule type" value="Genomic_DNA"/>
</dbReference>
<dbReference type="AlphaFoldDB" id="A0A0H2S6Q3"/>
<evidence type="ECO:0000313" key="1">
    <source>
        <dbReference type="EMBL" id="KLO19950.1"/>
    </source>
</evidence>
<dbReference type="Proteomes" id="UP000053477">
    <property type="component" value="Unassembled WGS sequence"/>
</dbReference>
<dbReference type="InParanoid" id="A0A0H2S6Q3"/>
<organism evidence="1 2">
    <name type="scientific">Schizopora paradoxa</name>
    <dbReference type="NCBI Taxonomy" id="27342"/>
    <lineage>
        <taxon>Eukaryota</taxon>
        <taxon>Fungi</taxon>
        <taxon>Dikarya</taxon>
        <taxon>Basidiomycota</taxon>
        <taxon>Agaricomycotina</taxon>
        <taxon>Agaricomycetes</taxon>
        <taxon>Hymenochaetales</taxon>
        <taxon>Schizoporaceae</taxon>
        <taxon>Schizopora</taxon>
    </lineage>
</organism>
<keyword evidence="2" id="KW-1185">Reference proteome</keyword>
<sequence>MKAQDTPWPYMLVCKAWYQILSSTPSLWTTFFVICDGRYSNIPHIPAMFDFYLRHSEDLPLTLYISVLFTTIKEDDTMSHVLFIDLLSRAYEVQHRWEDVHLCLECYAYHERVITGKTRHPNDLLLDINSMPALKKLSIDMPEDLPSHFRNCNVLALAHSDRLQYLRLRNVQVLFPTTSTRPVPIYLPNLHTLQLDSLREGTYDHIWALLSASSNVVSLKLDVTFLPEVEVEPTQPSTMSLFSLLKLERLSIRSCSFKQLLSFMDLIDFPSLRNLELLNFNLDNESLIGMARLFCRHPHSIVSLLVDVTSLDEHLSDSALEEFLGSFSELEHLKLDVAHCCTTPESLYRAFSAVLTRQRTAGQNRPLILSRLKALDLAGNVSLHKVGIPSAVKGVIMACKERYPAEFCISVKQDTLILAALRYEDIKAILVRPLLDDMEIRRCVTETFSVTIESEKVVCVMD</sequence>
<gene>
    <name evidence="1" type="ORF">SCHPADRAFT_898512</name>
</gene>
<name>A0A0H2S6Q3_9AGAM</name>
<accession>A0A0H2S6Q3</accession>
<dbReference type="InterPro" id="IPR032675">
    <property type="entry name" value="LRR_dom_sf"/>
</dbReference>